<dbReference type="STRING" id="278856.A0A212F404"/>
<sequence>MTITSFFHWSDLLKDVQGLFFDLVALTVALADKVGDDKGLAEHLKLPIQRINDYQLLLKHHAGCNKL</sequence>
<name>A0A212F404_DANPL</name>
<dbReference type="eggNOG" id="KOG0689">
    <property type="taxonomic scope" value="Eukaryota"/>
</dbReference>
<comment type="caution">
    <text evidence="1">The sequence shown here is derived from an EMBL/GenBank/DDBJ whole genome shotgun (WGS) entry which is preliminary data.</text>
</comment>
<organism evidence="1 2">
    <name type="scientific">Danaus plexippus plexippus</name>
    <dbReference type="NCBI Taxonomy" id="278856"/>
    <lineage>
        <taxon>Eukaryota</taxon>
        <taxon>Metazoa</taxon>
        <taxon>Ecdysozoa</taxon>
        <taxon>Arthropoda</taxon>
        <taxon>Hexapoda</taxon>
        <taxon>Insecta</taxon>
        <taxon>Pterygota</taxon>
        <taxon>Neoptera</taxon>
        <taxon>Endopterygota</taxon>
        <taxon>Lepidoptera</taxon>
        <taxon>Glossata</taxon>
        <taxon>Ditrysia</taxon>
        <taxon>Papilionoidea</taxon>
        <taxon>Nymphalidae</taxon>
        <taxon>Danainae</taxon>
        <taxon>Danaini</taxon>
        <taxon>Danaina</taxon>
        <taxon>Danaus</taxon>
        <taxon>Danaus</taxon>
    </lineage>
</organism>
<dbReference type="KEGG" id="dpl:KGM_203421"/>
<dbReference type="EMBL" id="AGBW02010467">
    <property type="protein sequence ID" value="OWR48452.1"/>
    <property type="molecule type" value="Genomic_DNA"/>
</dbReference>
<protein>
    <submittedName>
        <fullName evidence="1">Uncharacterized protein</fullName>
    </submittedName>
</protein>
<keyword evidence="2" id="KW-1185">Reference proteome</keyword>
<dbReference type="eggNOG" id="KOG0613">
    <property type="taxonomic scope" value="Eukaryota"/>
</dbReference>
<reference evidence="1 2" key="1">
    <citation type="journal article" date="2011" name="Cell">
        <title>The monarch butterfly genome yields insights into long-distance migration.</title>
        <authorList>
            <person name="Zhan S."/>
            <person name="Merlin C."/>
            <person name="Boore J.L."/>
            <person name="Reppert S.M."/>
        </authorList>
    </citation>
    <scope>NUCLEOTIDE SEQUENCE [LARGE SCALE GENOMIC DNA]</scope>
    <source>
        <strain evidence="1">F-2</strain>
    </source>
</reference>
<proteinExistence type="predicted"/>
<dbReference type="InParanoid" id="A0A212F404"/>
<evidence type="ECO:0000313" key="1">
    <source>
        <dbReference type="EMBL" id="OWR48452.1"/>
    </source>
</evidence>
<accession>A0A212F404</accession>
<dbReference type="AlphaFoldDB" id="A0A212F404"/>
<dbReference type="InterPro" id="IPR035899">
    <property type="entry name" value="DBL_dom_sf"/>
</dbReference>
<dbReference type="SUPFAM" id="SSF48065">
    <property type="entry name" value="DBL homology domain (DH-domain)"/>
    <property type="match status" value="1"/>
</dbReference>
<gene>
    <name evidence="1" type="ORF">KGM_203421</name>
</gene>
<dbReference type="Proteomes" id="UP000007151">
    <property type="component" value="Unassembled WGS sequence"/>
</dbReference>
<evidence type="ECO:0000313" key="2">
    <source>
        <dbReference type="Proteomes" id="UP000007151"/>
    </source>
</evidence>